<dbReference type="InterPro" id="IPR053812">
    <property type="entry name" value="HTH_Sigma70_ECF-like"/>
</dbReference>
<dbReference type="InterPro" id="IPR013325">
    <property type="entry name" value="RNA_pol_sigma_r2"/>
</dbReference>
<evidence type="ECO:0000313" key="7">
    <source>
        <dbReference type="Proteomes" id="UP000739538"/>
    </source>
</evidence>
<dbReference type="Proteomes" id="UP000739538">
    <property type="component" value="Unassembled WGS sequence"/>
</dbReference>
<evidence type="ECO:0000256" key="1">
    <source>
        <dbReference type="ARBA" id="ARBA00010641"/>
    </source>
</evidence>
<dbReference type="InterPro" id="IPR039425">
    <property type="entry name" value="RNA_pol_sigma-70-like"/>
</dbReference>
<keyword evidence="4" id="KW-0804">Transcription</keyword>
<accession>A0A956NGV9</accession>
<keyword evidence="2" id="KW-0805">Transcription regulation</keyword>
<dbReference type="InterPro" id="IPR011517">
    <property type="entry name" value="RNA_pol_sigma70_ECF-like"/>
</dbReference>
<reference evidence="6" key="2">
    <citation type="journal article" date="2021" name="Microbiome">
        <title>Successional dynamics and alternative stable states in a saline activated sludge microbial community over 9 years.</title>
        <authorList>
            <person name="Wang Y."/>
            <person name="Ye J."/>
            <person name="Ju F."/>
            <person name="Liu L."/>
            <person name="Boyd J.A."/>
            <person name="Deng Y."/>
            <person name="Parks D.H."/>
            <person name="Jiang X."/>
            <person name="Yin X."/>
            <person name="Woodcroft B.J."/>
            <person name="Tyson G.W."/>
            <person name="Hugenholtz P."/>
            <person name="Polz M.F."/>
            <person name="Zhang T."/>
        </authorList>
    </citation>
    <scope>NUCLEOTIDE SEQUENCE</scope>
    <source>
        <strain evidence="6">HKST-UBA02</strain>
    </source>
</reference>
<dbReference type="Gene3D" id="1.10.1740.10">
    <property type="match status" value="1"/>
</dbReference>
<dbReference type="Pfam" id="PF07638">
    <property type="entry name" value="Sigma70_ECF"/>
    <property type="match status" value="1"/>
</dbReference>
<dbReference type="InterPro" id="IPR036388">
    <property type="entry name" value="WH-like_DNA-bd_sf"/>
</dbReference>
<dbReference type="InterPro" id="IPR013324">
    <property type="entry name" value="RNA_pol_sigma_r3/r4-like"/>
</dbReference>
<dbReference type="EMBL" id="JAGQHS010000151">
    <property type="protein sequence ID" value="MCA9758206.1"/>
    <property type="molecule type" value="Genomic_DNA"/>
</dbReference>
<comment type="similarity">
    <text evidence="1">Belongs to the sigma-70 factor family. ECF subfamily.</text>
</comment>
<dbReference type="NCBIfam" id="TIGR02999">
    <property type="entry name" value="Sig-70_X6"/>
    <property type="match status" value="1"/>
</dbReference>
<dbReference type="Gene3D" id="1.10.10.10">
    <property type="entry name" value="Winged helix-like DNA-binding domain superfamily/Winged helix DNA-binding domain"/>
    <property type="match status" value="1"/>
</dbReference>
<reference evidence="6" key="1">
    <citation type="submission" date="2020-04" db="EMBL/GenBank/DDBJ databases">
        <authorList>
            <person name="Zhang T."/>
        </authorList>
    </citation>
    <scope>NUCLEOTIDE SEQUENCE</scope>
    <source>
        <strain evidence="6">HKST-UBA02</strain>
    </source>
</reference>
<dbReference type="PANTHER" id="PTHR43133">
    <property type="entry name" value="RNA POLYMERASE ECF-TYPE SIGMA FACTO"/>
    <property type="match status" value="1"/>
</dbReference>
<evidence type="ECO:0000256" key="2">
    <source>
        <dbReference type="ARBA" id="ARBA00023015"/>
    </source>
</evidence>
<sequence>MLAERLYADLRRLAQHRLESERSDHTLQPTALVHEVYLRLEEQRSPFQNREQFLSFAARAMRRVLVDYARKHNAAKRGGGAQHLTLSGLDSAGDAAFAIESEVDPLDLDRALEKLASLDERQVQIVELRYFAGGTTSEIASTLGISTATVEREWRMARAWLRRELTTGEGDS</sequence>
<dbReference type="NCBIfam" id="TIGR02937">
    <property type="entry name" value="sigma70-ECF"/>
    <property type="match status" value="1"/>
</dbReference>
<dbReference type="InterPro" id="IPR014284">
    <property type="entry name" value="RNA_pol_sigma-70_dom"/>
</dbReference>
<organism evidence="6 7">
    <name type="scientific">Eiseniibacteriota bacterium</name>
    <dbReference type="NCBI Taxonomy" id="2212470"/>
    <lineage>
        <taxon>Bacteria</taxon>
        <taxon>Candidatus Eiseniibacteriota</taxon>
    </lineage>
</organism>
<keyword evidence="3" id="KW-0731">Sigma factor</keyword>
<evidence type="ECO:0000256" key="4">
    <source>
        <dbReference type="ARBA" id="ARBA00023163"/>
    </source>
</evidence>
<protein>
    <submittedName>
        <fullName evidence="6">Sigma-70 family RNA polymerase sigma factor</fullName>
    </submittedName>
</protein>
<comment type="caution">
    <text evidence="6">The sequence shown here is derived from an EMBL/GenBank/DDBJ whole genome shotgun (WGS) entry which is preliminary data.</text>
</comment>
<dbReference type="PANTHER" id="PTHR43133:SF39">
    <property type="entry name" value="SIMILAR TO RNA POLYMERASE SIGMA-E FACTOR"/>
    <property type="match status" value="1"/>
</dbReference>
<proteinExistence type="inferred from homology"/>
<dbReference type="GO" id="GO:0006352">
    <property type="term" value="P:DNA-templated transcription initiation"/>
    <property type="evidence" value="ECO:0007669"/>
    <property type="project" value="InterPro"/>
</dbReference>
<dbReference type="SUPFAM" id="SSF88946">
    <property type="entry name" value="Sigma2 domain of RNA polymerase sigma factors"/>
    <property type="match status" value="1"/>
</dbReference>
<gene>
    <name evidence="6" type="ORF">KDA27_20595</name>
</gene>
<dbReference type="SUPFAM" id="SSF88659">
    <property type="entry name" value="Sigma3 and sigma4 domains of RNA polymerase sigma factors"/>
    <property type="match status" value="1"/>
</dbReference>
<evidence type="ECO:0000313" key="6">
    <source>
        <dbReference type="EMBL" id="MCA9758206.1"/>
    </source>
</evidence>
<evidence type="ECO:0000256" key="3">
    <source>
        <dbReference type="ARBA" id="ARBA00023082"/>
    </source>
</evidence>
<dbReference type="GO" id="GO:0016987">
    <property type="term" value="F:sigma factor activity"/>
    <property type="evidence" value="ECO:0007669"/>
    <property type="project" value="UniProtKB-KW"/>
</dbReference>
<evidence type="ECO:0000259" key="5">
    <source>
        <dbReference type="Pfam" id="PF07638"/>
    </source>
</evidence>
<name>A0A956NGV9_UNCEI</name>
<feature type="domain" description="RNA polymerase sigma-70 ECF-like HTH" evidence="5">
    <location>
        <begin position="2"/>
        <end position="166"/>
    </location>
</feature>
<dbReference type="AlphaFoldDB" id="A0A956NGV9"/>